<dbReference type="EMBL" id="GL379824">
    <property type="protein sequence ID" value="EGT48939.1"/>
    <property type="molecule type" value="Genomic_DNA"/>
</dbReference>
<proteinExistence type="predicted"/>
<dbReference type="HOGENOM" id="CLU_2544607_0_0_1"/>
<evidence type="ECO:0000313" key="3">
    <source>
        <dbReference type="Proteomes" id="UP000008068"/>
    </source>
</evidence>
<organism evidence="3">
    <name type="scientific">Caenorhabditis brenneri</name>
    <name type="common">Nematode worm</name>
    <dbReference type="NCBI Taxonomy" id="135651"/>
    <lineage>
        <taxon>Eukaryota</taxon>
        <taxon>Metazoa</taxon>
        <taxon>Ecdysozoa</taxon>
        <taxon>Nematoda</taxon>
        <taxon>Chromadorea</taxon>
        <taxon>Rhabditida</taxon>
        <taxon>Rhabditina</taxon>
        <taxon>Rhabditomorpha</taxon>
        <taxon>Rhabditoidea</taxon>
        <taxon>Rhabditidae</taxon>
        <taxon>Peloderinae</taxon>
        <taxon>Caenorhabditis</taxon>
    </lineage>
</organism>
<keyword evidence="3" id="KW-1185">Reference proteome</keyword>
<accession>G0N038</accession>
<feature type="region of interest" description="Disordered" evidence="1">
    <location>
        <begin position="1"/>
        <end position="20"/>
    </location>
</feature>
<evidence type="ECO:0000256" key="1">
    <source>
        <dbReference type="SAM" id="MobiDB-lite"/>
    </source>
</evidence>
<reference evidence="3" key="1">
    <citation type="submission" date="2011-07" db="EMBL/GenBank/DDBJ databases">
        <authorList>
            <consortium name="Caenorhabditis brenneri Sequencing and Analysis Consortium"/>
            <person name="Wilson R.K."/>
        </authorList>
    </citation>
    <scope>NUCLEOTIDE SEQUENCE [LARGE SCALE GENOMIC DNA]</scope>
    <source>
        <strain evidence="3">PB2801</strain>
    </source>
</reference>
<protein>
    <submittedName>
        <fullName evidence="2">Uncharacterized protein</fullName>
    </submittedName>
</protein>
<dbReference type="InParanoid" id="G0N038"/>
<dbReference type="AlphaFoldDB" id="G0N038"/>
<sequence>MSMQKLDTPGCGPTLVGSQRGRLGSRSIVASAREQWIQYDWFVCILRRAAGMEMDTPGCGAVTEWVKACGASVLQVSLSRFAY</sequence>
<name>G0N038_CAEBE</name>
<gene>
    <name evidence="2" type="ORF">CAEBREN_24738</name>
</gene>
<evidence type="ECO:0000313" key="2">
    <source>
        <dbReference type="EMBL" id="EGT48939.1"/>
    </source>
</evidence>
<dbReference type="Proteomes" id="UP000008068">
    <property type="component" value="Unassembled WGS sequence"/>
</dbReference>